<name>A0ABQ4XNP3_9ASTR</name>
<evidence type="ECO:0000313" key="2">
    <source>
        <dbReference type="Proteomes" id="UP001151760"/>
    </source>
</evidence>
<organism evidence="1 2">
    <name type="scientific">Tanacetum coccineum</name>
    <dbReference type="NCBI Taxonomy" id="301880"/>
    <lineage>
        <taxon>Eukaryota</taxon>
        <taxon>Viridiplantae</taxon>
        <taxon>Streptophyta</taxon>
        <taxon>Embryophyta</taxon>
        <taxon>Tracheophyta</taxon>
        <taxon>Spermatophyta</taxon>
        <taxon>Magnoliopsida</taxon>
        <taxon>eudicotyledons</taxon>
        <taxon>Gunneridae</taxon>
        <taxon>Pentapetalae</taxon>
        <taxon>asterids</taxon>
        <taxon>campanulids</taxon>
        <taxon>Asterales</taxon>
        <taxon>Asteraceae</taxon>
        <taxon>Asteroideae</taxon>
        <taxon>Anthemideae</taxon>
        <taxon>Anthemidinae</taxon>
        <taxon>Tanacetum</taxon>
    </lineage>
</organism>
<dbReference type="EMBL" id="BQNB010009687">
    <property type="protein sequence ID" value="GJS67003.1"/>
    <property type="molecule type" value="Genomic_DNA"/>
</dbReference>
<evidence type="ECO:0000313" key="1">
    <source>
        <dbReference type="EMBL" id="GJS67003.1"/>
    </source>
</evidence>
<sequence length="108" mass="11728">MFKVSTILEDDSTELVFRGGNGLIKVSLLNYVTSSFVSTFVELSGEFVASLFGEVLGEGASLSIEEEEEEDAPTVSGENRVAAEIRVDTSLGFLKYSSNIRYAFLDGE</sequence>
<accession>A0ABQ4XNP3</accession>
<keyword evidence="2" id="KW-1185">Reference proteome</keyword>
<reference evidence="1" key="2">
    <citation type="submission" date="2022-01" db="EMBL/GenBank/DDBJ databases">
        <authorList>
            <person name="Yamashiro T."/>
            <person name="Shiraishi A."/>
            <person name="Satake H."/>
            <person name="Nakayama K."/>
        </authorList>
    </citation>
    <scope>NUCLEOTIDE SEQUENCE</scope>
</reference>
<protein>
    <submittedName>
        <fullName evidence="1">Uncharacterized protein</fullName>
    </submittedName>
</protein>
<reference evidence="1" key="1">
    <citation type="journal article" date="2022" name="Int. J. Mol. Sci.">
        <title>Draft Genome of Tanacetum Coccineum: Genomic Comparison of Closely Related Tanacetum-Family Plants.</title>
        <authorList>
            <person name="Yamashiro T."/>
            <person name="Shiraishi A."/>
            <person name="Nakayama K."/>
            <person name="Satake H."/>
        </authorList>
    </citation>
    <scope>NUCLEOTIDE SEQUENCE</scope>
</reference>
<comment type="caution">
    <text evidence="1">The sequence shown here is derived from an EMBL/GenBank/DDBJ whole genome shotgun (WGS) entry which is preliminary data.</text>
</comment>
<gene>
    <name evidence="1" type="ORF">Tco_0681567</name>
</gene>
<dbReference type="Proteomes" id="UP001151760">
    <property type="component" value="Unassembled WGS sequence"/>
</dbReference>
<proteinExistence type="predicted"/>